<dbReference type="AlphaFoldDB" id="A0A4Q0SD52"/>
<name>A0A4Q0SD52_9BRAD</name>
<evidence type="ECO:0000313" key="2">
    <source>
        <dbReference type="Proteomes" id="UP000290565"/>
    </source>
</evidence>
<comment type="caution">
    <text evidence="1">The sequence shown here is derived from an EMBL/GenBank/DDBJ whole genome shotgun (WGS) entry which is preliminary data.</text>
</comment>
<dbReference type="EMBL" id="LBJM01000085">
    <property type="protein sequence ID" value="RXH33254.1"/>
    <property type="molecule type" value="Genomic_DNA"/>
</dbReference>
<gene>
    <name evidence="1" type="ORF">XH94_30800</name>
</gene>
<reference evidence="1 2" key="1">
    <citation type="submission" date="2015-04" db="EMBL/GenBank/DDBJ databases">
        <title>Comparative genomics of rhizobia nodulating Arachis hypogaea in China.</title>
        <authorList>
            <person name="Li Y."/>
        </authorList>
    </citation>
    <scope>NUCLEOTIDE SEQUENCE [LARGE SCALE GENOMIC DNA]</scope>
    <source>
        <strain evidence="1 2">CCBAU 51787</strain>
    </source>
</reference>
<evidence type="ECO:0000313" key="1">
    <source>
        <dbReference type="EMBL" id="RXH33254.1"/>
    </source>
</evidence>
<sequence length="100" mass="10742">MDPTGKTRVTVGFGENTSLSETGTAGDHCEAIDHDMIFRGSSIRSDSGRHATLDTDGFFEGRIVFSAPAVREHLHAIHGVIGASFKAAVTEHAFNVWKEA</sequence>
<accession>A0A4Q0SD52</accession>
<organism evidence="1 2">
    <name type="scientific">Bradyrhizobium zhanjiangense</name>
    <dbReference type="NCBI Taxonomy" id="1325107"/>
    <lineage>
        <taxon>Bacteria</taxon>
        <taxon>Pseudomonadati</taxon>
        <taxon>Pseudomonadota</taxon>
        <taxon>Alphaproteobacteria</taxon>
        <taxon>Hyphomicrobiales</taxon>
        <taxon>Nitrobacteraceae</taxon>
        <taxon>Bradyrhizobium</taxon>
    </lineage>
</organism>
<protein>
    <submittedName>
        <fullName evidence="1">Uncharacterized protein</fullName>
    </submittedName>
</protein>
<dbReference type="Proteomes" id="UP000290565">
    <property type="component" value="Unassembled WGS sequence"/>
</dbReference>
<proteinExistence type="predicted"/>